<evidence type="ECO:0000313" key="3">
    <source>
        <dbReference type="Proteomes" id="UP000490386"/>
    </source>
</evidence>
<keyword evidence="3" id="KW-1185">Reference proteome</keyword>
<feature type="chain" id="PRO_5029606122" description="Lipoprotein" evidence="1">
    <location>
        <begin position="31"/>
        <end position="213"/>
    </location>
</feature>
<proteinExistence type="predicted"/>
<reference evidence="2 3" key="1">
    <citation type="submission" date="2019-09" db="EMBL/GenBank/DDBJ databases">
        <title>Phylogeny of genus Pseudoclavibacter and closely related genus.</title>
        <authorList>
            <person name="Li Y."/>
        </authorList>
    </citation>
    <scope>NUCLEOTIDE SEQUENCE [LARGE SCALE GENOMIC DNA]</scope>
    <source>
        <strain evidence="2 3">THG-MD12</strain>
    </source>
</reference>
<organism evidence="2 3">
    <name type="scientific">Pseudoclavibacter terrae</name>
    <dbReference type="NCBI Taxonomy" id="1530195"/>
    <lineage>
        <taxon>Bacteria</taxon>
        <taxon>Bacillati</taxon>
        <taxon>Actinomycetota</taxon>
        <taxon>Actinomycetes</taxon>
        <taxon>Micrococcales</taxon>
        <taxon>Microbacteriaceae</taxon>
        <taxon>Pseudoclavibacter</taxon>
    </lineage>
</organism>
<accession>A0A7J5B3U3</accession>
<dbReference type="PROSITE" id="PS51257">
    <property type="entry name" value="PROKAR_LIPOPROTEIN"/>
    <property type="match status" value="1"/>
</dbReference>
<keyword evidence="1" id="KW-0732">Signal</keyword>
<feature type="signal peptide" evidence="1">
    <location>
        <begin position="1"/>
        <end position="30"/>
    </location>
</feature>
<evidence type="ECO:0000313" key="2">
    <source>
        <dbReference type="EMBL" id="KAB1638839.1"/>
    </source>
</evidence>
<evidence type="ECO:0008006" key="4">
    <source>
        <dbReference type="Google" id="ProtNLM"/>
    </source>
</evidence>
<comment type="caution">
    <text evidence="2">The sequence shown here is derived from an EMBL/GenBank/DDBJ whole genome shotgun (WGS) entry which is preliminary data.</text>
</comment>
<dbReference type="Proteomes" id="UP000490386">
    <property type="component" value="Unassembled WGS sequence"/>
</dbReference>
<dbReference type="RefSeq" id="WP_151421895.1">
    <property type="nucleotide sequence ID" value="NZ_CANKVH010000004.1"/>
</dbReference>
<protein>
    <recommendedName>
        <fullName evidence="4">Lipoprotein</fullName>
    </recommendedName>
</protein>
<gene>
    <name evidence="2" type="ORF">F8O03_00295</name>
</gene>
<name>A0A7J5B3U3_9MICO</name>
<dbReference type="AlphaFoldDB" id="A0A7J5B3U3"/>
<dbReference type="OrthoDB" id="5124926at2"/>
<sequence length="213" mass="22672">MKRTRRAAMLVCAGVAVTLGLLGCSGTDQGGVTGGEVAGSMLGQIISDGLTNAKSETQREVLAKAQETGVISESDWKEANARYAECMNDKGYNAEIVYEGADAFLQTEEAAGQGDDQGAAPDGAVQEDGHECYDKTSAFINEAYSLINGGQSAVSPEEMQRAVLQCLIDRELVPADTTYEEFVADLEQNDGKQYSPQSTEEGDPFAACWMENS</sequence>
<evidence type="ECO:0000256" key="1">
    <source>
        <dbReference type="SAM" id="SignalP"/>
    </source>
</evidence>
<dbReference type="EMBL" id="WBJX01000001">
    <property type="protein sequence ID" value="KAB1638839.1"/>
    <property type="molecule type" value="Genomic_DNA"/>
</dbReference>